<dbReference type="Proteomes" id="UP000253922">
    <property type="component" value="Unassembled WGS sequence"/>
</dbReference>
<evidence type="ECO:0000256" key="9">
    <source>
        <dbReference type="SAM" id="Coils"/>
    </source>
</evidence>
<name>A0A3D1JFU8_9CHLR</name>
<dbReference type="OrthoDB" id="199946at2"/>
<sequence>MQSKYPGREVITIFRVFIGIRLLVALNSAALIYLRPGTRFQLFETSALVAIGETLLLLVYLSLPWLQQRMQAWYLPVALAGATLGPLVENMLLLRELIQMATLAPASQPLFTVEFGRQLFLAGQFQLSILLLVPLILVSWLYSFRVTVLYVLASALFDTAIPLLFSGGNDFNLFRFTGEGALRSLIFLFMGYLINRLVTAQKRQNEELAEANRRLADYATTLEQLAISHERNRLAREFHDTLAHTLSALAVQLEAVEALQQTQPEKARAMLHQSLDMTRNGLNETRRAIQALRAAPLEDLGLRGAVEALARSHAERFNWQLHLELPEELGGLSHEIEHSLYRIIEEALRNVGQHAGARRVDLSLKREGARLELILQDDGRGFEDHPGASDGRFGLMGMRERAAGMGATLQIISAPGRGTRLELALEVKK</sequence>
<evidence type="ECO:0000313" key="16">
    <source>
        <dbReference type="Proteomes" id="UP000264141"/>
    </source>
</evidence>
<keyword evidence="6 10" id="KW-1133">Transmembrane helix</keyword>
<keyword evidence="4 10" id="KW-0812">Transmembrane</keyword>
<comment type="subcellular location">
    <subcellularLocation>
        <location evidence="1">Cell membrane</location>
        <topology evidence="1">Multi-pass membrane protein</topology>
    </subcellularLocation>
</comment>
<feature type="transmembrane region" description="Helical" evidence="10">
    <location>
        <begin position="180"/>
        <end position="198"/>
    </location>
</feature>
<reference evidence="15" key="2">
    <citation type="submission" date="2015-07" db="EMBL/GenBank/DDBJ databases">
        <title>Draft Genome Sequences of Anaerolinea thermolimosa IMO-1, Bellilinea caldifistulae GOMI-1, Leptolinea tardivitalis YMTK-2, Levilinea saccharolytica KIBI-1,Longilinea arvoryzae KOME-1, Previously Described as Members of the Anaerolineaceae (Chloroflexi).</title>
        <authorList>
            <person name="Sekiguchi Y."/>
            <person name="Ohashi A."/>
            <person name="Matsuura N."/>
            <person name="Tourlousse M.D."/>
        </authorList>
    </citation>
    <scope>NUCLEOTIDE SEQUENCE [LARGE SCALE GENOMIC DNA]</scope>
    <source>
        <strain evidence="15">IMO-1</strain>
    </source>
</reference>
<keyword evidence="5 14" id="KW-0418">Kinase</keyword>
<evidence type="ECO:0000256" key="1">
    <source>
        <dbReference type="ARBA" id="ARBA00004651"/>
    </source>
</evidence>
<keyword evidence="8 10" id="KW-0472">Membrane</keyword>
<organism evidence="14 16">
    <name type="scientific">Anaerolinea thermolimosa</name>
    <dbReference type="NCBI Taxonomy" id="229919"/>
    <lineage>
        <taxon>Bacteria</taxon>
        <taxon>Bacillati</taxon>
        <taxon>Chloroflexota</taxon>
        <taxon>Anaerolineae</taxon>
        <taxon>Anaerolineales</taxon>
        <taxon>Anaerolineaceae</taxon>
        <taxon>Anaerolinea</taxon>
    </lineage>
</organism>
<dbReference type="STRING" id="229919.GCA_001050195_03261"/>
<dbReference type="Pfam" id="PF02518">
    <property type="entry name" value="HATPase_c"/>
    <property type="match status" value="1"/>
</dbReference>
<feature type="transmembrane region" description="Helical" evidence="10">
    <location>
        <begin position="46"/>
        <end position="66"/>
    </location>
</feature>
<dbReference type="InterPro" id="IPR036890">
    <property type="entry name" value="HATPase_C_sf"/>
</dbReference>
<dbReference type="Proteomes" id="UP000264141">
    <property type="component" value="Unassembled WGS sequence"/>
</dbReference>
<evidence type="ECO:0000259" key="12">
    <source>
        <dbReference type="Pfam" id="PF07730"/>
    </source>
</evidence>
<dbReference type="InterPro" id="IPR050482">
    <property type="entry name" value="Sensor_HK_TwoCompSys"/>
</dbReference>
<keyword evidence="7" id="KW-0902">Two-component regulatory system</keyword>
<evidence type="ECO:0000256" key="10">
    <source>
        <dbReference type="SAM" id="Phobius"/>
    </source>
</evidence>
<evidence type="ECO:0000313" key="13">
    <source>
        <dbReference type="EMBL" id="GAP08421.1"/>
    </source>
</evidence>
<dbReference type="AlphaFoldDB" id="A0A3D1JFU8"/>
<feature type="transmembrane region" description="Helical" evidence="10">
    <location>
        <begin position="149"/>
        <end position="168"/>
    </location>
</feature>
<feature type="domain" description="Histidine kinase/HSP90-like ATPase" evidence="11">
    <location>
        <begin position="337"/>
        <end position="427"/>
    </location>
</feature>
<dbReference type="CDD" id="cd16917">
    <property type="entry name" value="HATPase_UhpB-NarQ-NarX-like"/>
    <property type="match status" value="1"/>
</dbReference>
<dbReference type="Gene3D" id="1.20.5.1930">
    <property type="match status" value="1"/>
</dbReference>
<proteinExistence type="predicted"/>
<dbReference type="Gene3D" id="3.30.565.10">
    <property type="entry name" value="Histidine kinase-like ATPase, C-terminal domain"/>
    <property type="match status" value="1"/>
</dbReference>
<evidence type="ECO:0000259" key="11">
    <source>
        <dbReference type="Pfam" id="PF02518"/>
    </source>
</evidence>
<dbReference type="PANTHER" id="PTHR24421:SF37">
    <property type="entry name" value="SENSOR HISTIDINE KINASE NARS"/>
    <property type="match status" value="1"/>
</dbReference>
<feature type="transmembrane region" description="Helical" evidence="10">
    <location>
        <begin position="73"/>
        <end position="93"/>
    </location>
</feature>
<reference evidence="13" key="1">
    <citation type="journal article" date="2015" name="Genome Announc.">
        <title>Draft Genome Sequences of Anaerolinea thermolimosa IMO-1, Bellilinea caldifistulae GOMI-1, Leptolinea tardivitalis YMTK-2, Levilinea saccharolytica KIBI-1, Longilinea arvoryzae KOME-1, Previously Described as Members of the Class Anaerolineae (Chloroflexi).</title>
        <authorList>
            <person name="Matsuura N."/>
            <person name="Tourlousse M.D."/>
            <person name="Ohashi A."/>
            <person name="Hugenholtz P."/>
            <person name="Sekiguchi Y."/>
        </authorList>
    </citation>
    <scope>NUCLEOTIDE SEQUENCE</scope>
    <source>
        <strain evidence="13">IMO-1</strain>
    </source>
</reference>
<protein>
    <submittedName>
        <fullName evidence="14">Sensor histidine kinase</fullName>
    </submittedName>
    <submittedName>
        <fullName evidence="13">Signal transduction histidine kinase</fullName>
    </submittedName>
</protein>
<feature type="domain" description="Signal transduction histidine kinase subgroup 3 dimerisation and phosphoacceptor" evidence="12">
    <location>
        <begin position="230"/>
        <end position="295"/>
    </location>
</feature>
<dbReference type="GO" id="GO:0000155">
    <property type="term" value="F:phosphorelay sensor kinase activity"/>
    <property type="evidence" value="ECO:0007669"/>
    <property type="project" value="InterPro"/>
</dbReference>
<evidence type="ECO:0000313" key="14">
    <source>
        <dbReference type="EMBL" id="HCE17363.1"/>
    </source>
</evidence>
<keyword evidence="3" id="KW-0808">Transferase</keyword>
<dbReference type="PANTHER" id="PTHR24421">
    <property type="entry name" value="NITRATE/NITRITE SENSOR PROTEIN NARX-RELATED"/>
    <property type="match status" value="1"/>
</dbReference>
<evidence type="ECO:0000256" key="4">
    <source>
        <dbReference type="ARBA" id="ARBA00022692"/>
    </source>
</evidence>
<dbReference type="Pfam" id="PF07730">
    <property type="entry name" value="HisKA_3"/>
    <property type="match status" value="1"/>
</dbReference>
<evidence type="ECO:0000256" key="3">
    <source>
        <dbReference type="ARBA" id="ARBA00022679"/>
    </source>
</evidence>
<evidence type="ECO:0000256" key="8">
    <source>
        <dbReference type="ARBA" id="ARBA00023136"/>
    </source>
</evidence>
<evidence type="ECO:0000313" key="15">
    <source>
        <dbReference type="Proteomes" id="UP000253922"/>
    </source>
</evidence>
<feature type="coiled-coil region" evidence="9">
    <location>
        <begin position="194"/>
        <end position="228"/>
    </location>
</feature>
<gene>
    <name evidence="13" type="ORF">ATHL_03323</name>
    <name evidence="14" type="ORF">DEQ80_05850</name>
</gene>
<evidence type="ECO:0000256" key="6">
    <source>
        <dbReference type="ARBA" id="ARBA00022989"/>
    </source>
</evidence>
<accession>A0A3D1JFU8</accession>
<dbReference type="EMBL" id="DPBP01000025">
    <property type="protein sequence ID" value="HCE17363.1"/>
    <property type="molecule type" value="Genomic_DNA"/>
</dbReference>
<dbReference type="EMBL" id="DF967966">
    <property type="protein sequence ID" value="GAP08421.1"/>
    <property type="molecule type" value="Genomic_DNA"/>
</dbReference>
<dbReference type="InterPro" id="IPR003594">
    <property type="entry name" value="HATPase_dom"/>
</dbReference>
<evidence type="ECO:0000256" key="7">
    <source>
        <dbReference type="ARBA" id="ARBA00023012"/>
    </source>
</evidence>
<dbReference type="GO" id="GO:0005886">
    <property type="term" value="C:plasma membrane"/>
    <property type="evidence" value="ECO:0007669"/>
    <property type="project" value="UniProtKB-SubCell"/>
</dbReference>
<feature type="transmembrane region" description="Helical" evidence="10">
    <location>
        <begin position="119"/>
        <end position="142"/>
    </location>
</feature>
<dbReference type="InterPro" id="IPR011712">
    <property type="entry name" value="Sig_transdc_His_kin_sub3_dim/P"/>
</dbReference>
<dbReference type="GO" id="GO:0046983">
    <property type="term" value="F:protein dimerization activity"/>
    <property type="evidence" value="ECO:0007669"/>
    <property type="project" value="InterPro"/>
</dbReference>
<keyword evidence="2" id="KW-1003">Cell membrane</keyword>
<evidence type="ECO:0000256" key="2">
    <source>
        <dbReference type="ARBA" id="ARBA00022475"/>
    </source>
</evidence>
<dbReference type="RefSeq" id="WP_062196010.1">
    <property type="nucleotide sequence ID" value="NZ_DF967966.1"/>
</dbReference>
<keyword evidence="9" id="KW-0175">Coiled coil</keyword>
<keyword evidence="15" id="KW-1185">Reference proteome</keyword>
<feature type="transmembrane region" description="Helical" evidence="10">
    <location>
        <begin position="12"/>
        <end position="34"/>
    </location>
</feature>
<reference evidence="14 16" key="3">
    <citation type="journal article" date="2018" name="Nat. Biotechnol.">
        <title>A standardized bacterial taxonomy based on genome phylogeny substantially revises the tree of life.</title>
        <authorList>
            <person name="Parks D.H."/>
            <person name="Chuvochina M."/>
            <person name="Waite D.W."/>
            <person name="Rinke C."/>
            <person name="Skarshewski A."/>
            <person name="Chaumeil P.A."/>
            <person name="Hugenholtz P."/>
        </authorList>
    </citation>
    <scope>NUCLEOTIDE SEQUENCE [LARGE SCALE GENOMIC DNA]</scope>
    <source>
        <strain evidence="14">UBA8781</strain>
    </source>
</reference>
<dbReference type="SUPFAM" id="SSF55874">
    <property type="entry name" value="ATPase domain of HSP90 chaperone/DNA topoisomerase II/histidine kinase"/>
    <property type="match status" value="1"/>
</dbReference>
<evidence type="ECO:0000256" key="5">
    <source>
        <dbReference type="ARBA" id="ARBA00022777"/>
    </source>
</evidence>